<feature type="domain" description="Transposase IS204/IS1001/IS1096/IS1165 zinc-finger" evidence="2">
    <location>
        <begin position="43"/>
        <end position="85"/>
    </location>
</feature>
<dbReference type="PANTHER" id="PTHR33498:SF1">
    <property type="entry name" value="TRANSPOSASE FOR INSERTION SEQUENCE ELEMENT IS1557"/>
    <property type="match status" value="1"/>
</dbReference>
<dbReference type="Proteomes" id="UP001235744">
    <property type="component" value="Chromosome"/>
</dbReference>
<reference evidence="3 4" key="1">
    <citation type="submission" date="2023-03" db="EMBL/GenBank/DDBJ databases">
        <title>Isolation and description of six Streptomyces strains from soil environments, able to metabolize different microbial glucans.</title>
        <authorList>
            <person name="Widen T."/>
            <person name="Larsbrink J."/>
        </authorList>
    </citation>
    <scope>NUCLEOTIDE SEQUENCE [LARGE SCALE GENOMIC DNA]</scope>
    <source>
        <strain evidence="3 4">Alt2</strain>
    </source>
</reference>
<dbReference type="NCBIfam" id="NF033550">
    <property type="entry name" value="transpos_ISL3"/>
    <property type="match status" value="1"/>
</dbReference>
<proteinExistence type="predicted"/>
<dbReference type="Pfam" id="PF14690">
    <property type="entry name" value="Zn_ribbon_ISL3"/>
    <property type="match status" value="1"/>
</dbReference>
<gene>
    <name evidence="3" type="ORF">P8A19_41060</name>
</gene>
<feature type="domain" description="Transposase IS204/IS1001/IS1096/IS1165 DDE" evidence="1">
    <location>
        <begin position="161"/>
        <end position="239"/>
    </location>
</feature>
<evidence type="ECO:0000313" key="4">
    <source>
        <dbReference type="Proteomes" id="UP001235744"/>
    </source>
</evidence>
<protein>
    <submittedName>
        <fullName evidence="3">ISL3 family transposase</fullName>
    </submittedName>
</protein>
<evidence type="ECO:0000259" key="2">
    <source>
        <dbReference type="Pfam" id="PF14690"/>
    </source>
</evidence>
<organism evidence="3 4">
    <name type="scientific">Streptomyces poriferorum</name>
    <dbReference type="NCBI Taxonomy" id="2798799"/>
    <lineage>
        <taxon>Bacteria</taxon>
        <taxon>Bacillati</taxon>
        <taxon>Actinomycetota</taxon>
        <taxon>Actinomycetes</taxon>
        <taxon>Kitasatosporales</taxon>
        <taxon>Streptomycetaceae</taxon>
        <taxon>Streptomyces</taxon>
    </lineage>
</organism>
<dbReference type="RefSeq" id="WP_306068564.1">
    <property type="nucleotide sequence ID" value="NZ_CP120988.1"/>
</dbReference>
<dbReference type="PANTHER" id="PTHR33498">
    <property type="entry name" value="TRANSPOSASE FOR INSERTION SEQUENCE ELEMENT IS1557"/>
    <property type="match status" value="1"/>
</dbReference>
<evidence type="ECO:0000313" key="3">
    <source>
        <dbReference type="EMBL" id="WLQ61406.1"/>
    </source>
</evidence>
<sequence length="239" mass="26298">MEETTLRLKELLFPSIADVAVLSVNMNNEAIRIEVRVTTIGSECPDCGSWSSRVHSSYLRFPADVPTAGRRVVVCLHVRRFFCPDALCGRLTFVEQVLGLTRRHSRRSERLRQVLAAVGLALAGRAGARMARVFGVPVSRSTVLRLVAALPEPQPPVPRVVGVDEYATRKGRVYGTVLVDVETRRPVDPLPDREASSLARWLAARPGIEVVCRDRAPFFAEGATAGAPQAVQVADRWHL</sequence>
<dbReference type="InterPro" id="IPR029261">
    <property type="entry name" value="Transposase_Znf"/>
</dbReference>
<dbReference type="InterPro" id="IPR002560">
    <property type="entry name" value="Transposase_DDE"/>
</dbReference>
<dbReference type="EMBL" id="CP120988">
    <property type="protein sequence ID" value="WLQ61406.1"/>
    <property type="molecule type" value="Genomic_DNA"/>
</dbReference>
<dbReference type="InterPro" id="IPR047951">
    <property type="entry name" value="Transpos_ISL3"/>
</dbReference>
<dbReference type="Pfam" id="PF01610">
    <property type="entry name" value="DDE_Tnp_ISL3"/>
    <property type="match status" value="1"/>
</dbReference>
<keyword evidence="4" id="KW-1185">Reference proteome</keyword>
<accession>A0ABY9J3Z5</accession>
<evidence type="ECO:0000259" key="1">
    <source>
        <dbReference type="Pfam" id="PF01610"/>
    </source>
</evidence>
<name>A0ABY9J3Z5_9ACTN</name>